<dbReference type="PROSITE" id="PS00108">
    <property type="entry name" value="PROTEIN_KINASE_ST"/>
    <property type="match status" value="1"/>
</dbReference>
<sequence>MPCLGAPGGSLTAWSVGGRLDERDVAAYTGDVARGLAYLHGRALVHGDVKARNVVIGGTPAFMAPEASDMDNDLLAELHRIGYTDAVPEVPAWLSAETKDFLACCFKRDAGDRSTAAQLLAHPFAAGEAGVPLVPQEHAARRVLAFWDPDTDDEADEMSTVAAERIGALACAASALPAGLELRRRMDRPAGRPRADCATGDDGDDSKFLFSPSPGWRTPYQSCA</sequence>
<dbReference type="InterPro" id="IPR008271">
    <property type="entry name" value="Ser/Thr_kinase_AS"/>
</dbReference>
<organism evidence="3 4">
    <name type="scientific">Digitaria exilis</name>
    <dbReference type="NCBI Taxonomy" id="1010633"/>
    <lineage>
        <taxon>Eukaryota</taxon>
        <taxon>Viridiplantae</taxon>
        <taxon>Streptophyta</taxon>
        <taxon>Embryophyta</taxon>
        <taxon>Tracheophyta</taxon>
        <taxon>Spermatophyta</taxon>
        <taxon>Magnoliopsida</taxon>
        <taxon>Liliopsida</taxon>
        <taxon>Poales</taxon>
        <taxon>Poaceae</taxon>
        <taxon>PACMAD clade</taxon>
        <taxon>Panicoideae</taxon>
        <taxon>Panicodae</taxon>
        <taxon>Paniceae</taxon>
        <taxon>Anthephorinae</taxon>
        <taxon>Digitaria</taxon>
    </lineage>
</organism>
<name>A0A835E0L8_9POAL</name>
<dbReference type="Gene3D" id="1.10.510.10">
    <property type="entry name" value="Transferase(Phosphotransferase) domain 1"/>
    <property type="match status" value="2"/>
</dbReference>
<dbReference type="PROSITE" id="PS50011">
    <property type="entry name" value="PROTEIN_KINASE_DOM"/>
    <property type="match status" value="1"/>
</dbReference>
<dbReference type="InterPro" id="IPR000719">
    <property type="entry name" value="Prot_kinase_dom"/>
</dbReference>
<protein>
    <recommendedName>
        <fullName evidence="2">Protein kinase domain-containing protein</fullName>
    </recommendedName>
</protein>
<dbReference type="Pfam" id="PF07714">
    <property type="entry name" value="PK_Tyr_Ser-Thr"/>
    <property type="match status" value="1"/>
</dbReference>
<feature type="region of interest" description="Disordered" evidence="1">
    <location>
        <begin position="184"/>
        <end position="224"/>
    </location>
</feature>
<evidence type="ECO:0000313" key="3">
    <source>
        <dbReference type="EMBL" id="KAF8654551.1"/>
    </source>
</evidence>
<dbReference type="InterPro" id="IPR052751">
    <property type="entry name" value="Plant_MAPKKK"/>
</dbReference>
<gene>
    <name evidence="3" type="ORF">HU200_061745</name>
</gene>
<proteinExistence type="predicted"/>
<feature type="domain" description="Protein kinase" evidence="2">
    <location>
        <begin position="1"/>
        <end position="224"/>
    </location>
</feature>
<comment type="caution">
    <text evidence="3">The sequence shown here is derived from an EMBL/GenBank/DDBJ whole genome shotgun (WGS) entry which is preliminary data.</text>
</comment>
<dbReference type="PANTHER" id="PTHR48011:SF17">
    <property type="entry name" value="PROTEIN KINASE DOMAIN-CONTAINING PROTEIN"/>
    <property type="match status" value="1"/>
</dbReference>
<dbReference type="GO" id="GO:0007165">
    <property type="term" value="P:signal transduction"/>
    <property type="evidence" value="ECO:0007669"/>
    <property type="project" value="TreeGrafter"/>
</dbReference>
<dbReference type="SUPFAM" id="SSF56112">
    <property type="entry name" value="Protein kinase-like (PK-like)"/>
    <property type="match status" value="1"/>
</dbReference>
<reference evidence="3" key="1">
    <citation type="submission" date="2020-07" db="EMBL/GenBank/DDBJ databases">
        <title>Genome sequence and genetic diversity analysis of an under-domesticated orphan crop, white fonio (Digitaria exilis).</title>
        <authorList>
            <person name="Bennetzen J.L."/>
            <person name="Chen S."/>
            <person name="Ma X."/>
            <person name="Wang X."/>
            <person name="Yssel A.E.J."/>
            <person name="Chaluvadi S.R."/>
            <person name="Johnson M."/>
            <person name="Gangashetty P."/>
            <person name="Hamidou F."/>
            <person name="Sanogo M.D."/>
            <person name="Zwaenepoel A."/>
            <person name="Wallace J."/>
            <person name="Van De Peer Y."/>
            <person name="Van Deynze A."/>
        </authorList>
    </citation>
    <scope>NUCLEOTIDE SEQUENCE</scope>
    <source>
        <tissue evidence="3">Leaves</tissue>
    </source>
</reference>
<dbReference type="OrthoDB" id="275301at2759"/>
<dbReference type="SMART" id="SM00220">
    <property type="entry name" value="S_TKc"/>
    <property type="match status" value="1"/>
</dbReference>
<dbReference type="PANTHER" id="PTHR48011">
    <property type="entry name" value="CCR4-NOT TRANSCRIPTIONAL COMPLEX SUBUNIT CAF120-RELATED"/>
    <property type="match status" value="1"/>
</dbReference>
<evidence type="ECO:0000313" key="4">
    <source>
        <dbReference type="Proteomes" id="UP000636709"/>
    </source>
</evidence>
<evidence type="ECO:0000256" key="1">
    <source>
        <dbReference type="SAM" id="MobiDB-lite"/>
    </source>
</evidence>
<dbReference type="InterPro" id="IPR001245">
    <property type="entry name" value="Ser-Thr/Tyr_kinase_cat_dom"/>
</dbReference>
<feature type="compositionally biased region" description="Basic and acidic residues" evidence="1">
    <location>
        <begin position="184"/>
        <end position="195"/>
    </location>
</feature>
<accession>A0A835E0L8</accession>
<dbReference type="GO" id="GO:0005524">
    <property type="term" value="F:ATP binding"/>
    <property type="evidence" value="ECO:0007669"/>
    <property type="project" value="InterPro"/>
</dbReference>
<dbReference type="InterPro" id="IPR011009">
    <property type="entry name" value="Kinase-like_dom_sf"/>
</dbReference>
<dbReference type="Proteomes" id="UP000636709">
    <property type="component" value="Unassembled WGS sequence"/>
</dbReference>
<evidence type="ECO:0000259" key="2">
    <source>
        <dbReference type="PROSITE" id="PS50011"/>
    </source>
</evidence>
<keyword evidence="4" id="KW-1185">Reference proteome</keyword>
<dbReference type="GO" id="GO:0004672">
    <property type="term" value="F:protein kinase activity"/>
    <property type="evidence" value="ECO:0007669"/>
    <property type="project" value="InterPro"/>
</dbReference>
<dbReference type="EMBL" id="JACEFO010002615">
    <property type="protein sequence ID" value="KAF8654551.1"/>
    <property type="molecule type" value="Genomic_DNA"/>
</dbReference>
<dbReference type="AlphaFoldDB" id="A0A835E0L8"/>